<sequence length="374" mass="42133">MDFNSSSENTDESIRDKRGVATEKLCGYLKKHKIGARGKTFKRRCTHGKTYCLEANDKNTLKYWLQELQHKRHEYSCNRLQSRQHLVKRSVQQPASGLVSLDTAALRQRLSSEDTPDLTDHVDVSMATMGEASALGDRGSFHDLSITNWRTELRNIMATRGQKKSDTADDQDVVDSTAPQHGKTRLLTFKKVVKHWKAASSTTSGSTGGKGCGQVSCSRCRELEDQLTSQKEDLTAAEEELAATREIMKILQKHIDTLERQNDTNPLEMEVSRLREEAAMYVESIQAKDQIIVSLTHGLQQLELDQSVTTDRSSTSSDASGVRPTQRFISDTRELDELRDMCTAYQEQNNFLNKEILELSKLRENDATGESNLS</sequence>
<evidence type="ECO:0000256" key="1">
    <source>
        <dbReference type="SAM" id="Coils"/>
    </source>
</evidence>
<comment type="caution">
    <text evidence="3">The sequence shown here is derived from an EMBL/GenBank/DDBJ whole genome shotgun (WGS) entry which is preliminary data.</text>
</comment>
<accession>A0AAD9MZ17</accession>
<protein>
    <submittedName>
        <fullName evidence="3">Uncharacterized protein</fullName>
    </submittedName>
</protein>
<keyword evidence="1" id="KW-0175">Coiled coil</keyword>
<feature type="compositionally biased region" description="Low complexity" evidence="2">
    <location>
        <begin position="305"/>
        <end position="320"/>
    </location>
</feature>
<organism evidence="3 4">
    <name type="scientific">Ridgeia piscesae</name>
    <name type="common">Tubeworm</name>
    <dbReference type="NCBI Taxonomy" id="27915"/>
    <lineage>
        <taxon>Eukaryota</taxon>
        <taxon>Metazoa</taxon>
        <taxon>Spiralia</taxon>
        <taxon>Lophotrochozoa</taxon>
        <taxon>Annelida</taxon>
        <taxon>Polychaeta</taxon>
        <taxon>Sedentaria</taxon>
        <taxon>Canalipalpata</taxon>
        <taxon>Sabellida</taxon>
        <taxon>Siboglinidae</taxon>
        <taxon>Ridgeia</taxon>
    </lineage>
</organism>
<feature type="region of interest" description="Disordered" evidence="2">
    <location>
        <begin position="160"/>
        <end position="179"/>
    </location>
</feature>
<dbReference type="Proteomes" id="UP001209878">
    <property type="component" value="Unassembled WGS sequence"/>
</dbReference>
<evidence type="ECO:0000256" key="2">
    <source>
        <dbReference type="SAM" id="MobiDB-lite"/>
    </source>
</evidence>
<evidence type="ECO:0000313" key="3">
    <source>
        <dbReference type="EMBL" id="KAK2148239.1"/>
    </source>
</evidence>
<dbReference type="AlphaFoldDB" id="A0AAD9MZ17"/>
<feature type="region of interest" description="Disordered" evidence="2">
    <location>
        <begin position="305"/>
        <end position="325"/>
    </location>
</feature>
<proteinExistence type="predicted"/>
<dbReference type="EMBL" id="JAODUO010003241">
    <property type="protein sequence ID" value="KAK2148239.1"/>
    <property type="molecule type" value="Genomic_DNA"/>
</dbReference>
<name>A0AAD9MZ17_RIDPI</name>
<feature type="coiled-coil region" evidence="1">
    <location>
        <begin position="220"/>
        <end position="261"/>
    </location>
</feature>
<keyword evidence="4" id="KW-1185">Reference proteome</keyword>
<reference evidence="3" key="1">
    <citation type="journal article" date="2023" name="Mol. Biol. Evol.">
        <title>Third-Generation Sequencing Reveals the Adaptive Role of the Epigenome in Three Deep-Sea Polychaetes.</title>
        <authorList>
            <person name="Perez M."/>
            <person name="Aroh O."/>
            <person name="Sun Y."/>
            <person name="Lan Y."/>
            <person name="Juniper S.K."/>
            <person name="Young C.R."/>
            <person name="Angers B."/>
            <person name="Qian P.Y."/>
        </authorList>
    </citation>
    <scope>NUCLEOTIDE SEQUENCE</scope>
    <source>
        <strain evidence="3">R07B-5</strain>
    </source>
</reference>
<gene>
    <name evidence="3" type="ORF">NP493_3254g00002</name>
</gene>
<evidence type="ECO:0000313" key="4">
    <source>
        <dbReference type="Proteomes" id="UP001209878"/>
    </source>
</evidence>